<keyword evidence="4" id="KW-1185">Reference proteome</keyword>
<gene>
    <name evidence="3" type="ORF">M231_03194</name>
</gene>
<dbReference type="Proteomes" id="UP000289152">
    <property type="component" value="Unassembled WGS sequence"/>
</dbReference>
<sequence>MVATVLTKDGKPMYQIPISQRPSHGPLYSKIFFPLLFCLGQLFINTTQFLCLPLLLVPVVGRRSFDSAIGWTKDGYGRLLIAITCLFAPHSIILTTDSPPSLTNLVERDENGRMTKINLPDRLVIMSNHQAYSDWMYLWILACYSGHAKGIIILLKISLKNLPVVGWGMQFFNFIFMRRSWIADKTNLTKALLDLGRKSQSKIEKYPSDKSSLLSNSSRAPLWLIIFPEGTITSDEEGIKSKRYADKENIEDFETLLLPRSTGLLFSLRTLLPQIPDLKLMDVTIGYPGVKIGEYPQNHYGLLSIFLNSIPPPCIHIHLHIYDQLSSHTSGIPSLVPTSSTGEVTSEIGLTSPEDAKEFELWLRGVWREKEERMKRFYKDQRFYSQEGGENAREVIPIQQTNWWHWIGAAGGGGIGTVALLSWVIWRMIK</sequence>
<dbReference type="OrthoDB" id="189226at2759"/>
<dbReference type="SMART" id="SM00563">
    <property type="entry name" value="PlsC"/>
    <property type="match status" value="1"/>
</dbReference>
<dbReference type="GO" id="GO:0036149">
    <property type="term" value="P:phosphatidylinositol acyl-chain remodeling"/>
    <property type="evidence" value="ECO:0007669"/>
    <property type="project" value="TreeGrafter"/>
</dbReference>
<dbReference type="STRING" id="5217.A0A4Q1BNS5"/>
<dbReference type="InterPro" id="IPR002123">
    <property type="entry name" value="Plipid/glycerol_acylTrfase"/>
</dbReference>
<keyword evidence="3" id="KW-0808">Transferase</keyword>
<accession>A0A4Q1BNS5</accession>
<comment type="caution">
    <text evidence="3">The sequence shown here is derived from an EMBL/GenBank/DDBJ whole genome shotgun (WGS) entry which is preliminary data.</text>
</comment>
<keyword evidence="1" id="KW-0812">Transmembrane</keyword>
<dbReference type="VEuPathDB" id="FungiDB:TREMEDRAFT_30543"/>
<dbReference type="PANTHER" id="PTHR10983:SF16">
    <property type="entry name" value="LYSOCARDIOLIPIN ACYLTRANSFERASE 1"/>
    <property type="match status" value="1"/>
</dbReference>
<dbReference type="Pfam" id="PF01553">
    <property type="entry name" value="Acyltransferase"/>
    <property type="match status" value="1"/>
</dbReference>
<dbReference type="FunCoup" id="A0A4Q1BNS5">
    <property type="interactions" value="273"/>
</dbReference>
<keyword evidence="1" id="KW-1133">Transmembrane helix</keyword>
<dbReference type="AlphaFoldDB" id="A0A4Q1BNS5"/>
<dbReference type="CDD" id="cd07990">
    <property type="entry name" value="LPLAT_LCLAT1-like"/>
    <property type="match status" value="1"/>
</dbReference>
<dbReference type="EMBL" id="SDIL01000030">
    <property type="protein sequence ID" value="RXK39525.1"/>
    <property type="molecule type" value="Genomic_DNA"/>
</dbReference>
<dbReference type="PANTHER" id="PTHR10983">
    <property type="entry name" value="1-ACYLGLYCEROL-3-PHOSPHATE ACYLTRANSFERASE-RELATED"/>
    <property type="match status" value="1"/>
</dbReference>
<reference evidence="3 4" key="1">
    <citation type="submission" date="2016-06" db="EMBL/GenBank/DDBJ databases">
        <title>Evolution of pathogenesis and genome organization in the Tremellales.</title>
        <authorList>
            <person name="Cuomo C."/>
            <person name="Litvintseva A."/>
            <person name="Heitman J."/>
            <person name="Chen Y."/>
            <person name="Sun S."/>
            <person name="Springer D."/>
            <person name="Dromer F."/>
            <person name="Young S."/>
            <person name="Zeng Q."/>
            <person name="Chapman S."/>
            <person name="Gujja S."/>
            <person name="Saif S."/>
            <person name="Birren B."/>
        </authorList>
    </citation>
    <scope>NUCLEOTIDE SEQUENCE [LARGE SCALE GENOMIC DNA]</scope>
    <source>
        <strain evidence="3 4">ATCC 28783</strain>
    </source>
</reference>
<keyword evidence="3" id="KW-0012">Acyltransferase</keyword>
<organism evidence="3 4">
    <name type="scientific">Tremella mesenterica</name>
    <name type="common">Jelly fungus</name>
    <dbReference type="NCBI Taxonomy" id="5217"/>
    <lineage>
        <taxon>Eukaryota</taxon>
        <taxon>Fungi</taxon>
        <taxon>Dikarya</taxon>
        <taxon>Basidiomycota</taxon>
        <taxon>Agaricomycotina</taxon>
        <taxon>Tremellomycetes</taxon>
        <taxon>Tremellales</taxon>
        <taxon>Tremellaceae</taxon>
        <taxon>Tremella</taxon>
    </lineage>
</organism>
<keyword evidence="1" id="KW-0472">Membrane</keyword>
<dbReference type="SUPFAM" id="SSF69593">
    <property type="entry name" value="Glycerol-3-phosphate (1)-acyltransferase"/>
    <property type="match status" value="1"/>
</dbReference>
<evidence type="ECO:0000259" key="2">
    <source>
        <dbReference type="SMART" id="SM00563"/>
    </source>
</evidence>
<evidence type="ECO:0000313" key="4">
    <source>
        <dbReference type="Proteomes" id="UP000289152"/>
    </source>
</evidence>
<proteinExistence type="predicted"/>
<evidence type="ECO:0000313" key="3">
    <source>
        <dbReference type="EMBL" id="RXK39525.1"/>
    </source>
</evidence>
<feature type="domain" description="Phospholipid/glycerol acyltransferase" evidence="2">
    <location>
        <begin position="123"/>
        <end position="265"/>
    </location>
</feature>
<dbReference type="GO" id="GO:0016746">
    <property type="term" value="F:acyltransferase activity"/>
    <property type="evidence" value="ECO:0007669"/>
    <property type="project" value="UniProtKB-KW"/>
</dbReference>
<name>A0A4Q1BNS5_TREME</name>
<evidence type="ECO:0000256" key="1">
    <source>
        <dbReference type="SAM" id="Phobius"/>
    </source>
</evidence>
<dbReference type="InParanoid" id="A0A4Q1BNS5"/>
<feature type="transmembrane region" description="Helical" evidence="1">
    <location>
        <begin position="403"/>
        <end position="426"/>
    </location>
</feature>
<protein>
    <submittedName>
        <fullName evidence="3">Acyltransferase</fullName>
    </submittedName>
</protein>
<dbReference type="GO" id="GO:0005783">
    <property type="term" value="C:endoplasmic reticulum"/>
    <property type="evidence" value="ECO:0007669"/>
    <property type="project" value="TreeGrafter"/>
</dbReference>